<comment type="caution">
    <text evidence="2">The sequence shown here is derived from an EMBL/GenBank/DDBJ whole genome shotgun (WGS) entry which is preliminary data.</text>
</comment>
<dbReference type="Pfam" id="PF17778">
    <property type="entry name" value="WHD_BLACT"/>
    <property type="match status" value="1"/>
</dbReference>
<keyword evidence="3" id="KW-1185">Reference proteome</keyword>
<dbReference type="PANTHER" id="PTHR23131">
    <property type="entry name" value="ENDORIBONUCLEASE LACTB2"/>
    <property type="match status" value="1"/>
</dbReference>
<dbReference type="CDD" id="cd16278">
    <property type="entry name" value="metallo-hydrolase-like_MBL-fold"/>
    <property type="match status" value="1"/>
</dbReference>
<evidence type="ECO:0000259" key="1">
    <source>
        <dbReference type="SMART" id="SM00849"/>
    </source>
</evidence>
<dbReference type="GO" id="GO:0016787">
    <property type="term" value="F:hydrolase activity"/>
    <property type="evidence" value="ECO:0007669"/>
    <property type="project" value="UniProtKB-KW"/>
</dbReference>
<evidence type="ECO:0000313" key="3">
    <source>
        <dbReference type="Proteomes" id="UP000569329"/>
    </source>
</evidence>
<dbReference type="InterPro" id="IPR050662">
    <property type="entry name" value="Sec-metab_biosynth-thioest"/>
</dbReference>
<evidence type="ECO:0000313" key="2">
    <source>
        <dbReference type="EMBL" id="MBA8827382.1"/>
    </source>
</evidence>
<dbReference type="InterPro" id="IPR036866">
    <property type="entry name" value="RibonucZ/Hydroxyglut_hydro"/>
</dbReference>
<dbReference type="Gene3D" id="1.10.10.10">
    <property type="entry name" value="Winged helix-like DNA-binding domain superfamily/Winged helix DNA-binding domain"/>
    <property type="match status" value="1"/>
</dbReference>
<dbReference type="Gene3D" id="3.60.15.10">
    <property type="entry name" value="Ribonuclease Z/Hydroxyacylglutathione hydrolase-like"/>
    <property type="match status" value="1"/>
</dbReference>
<keyword evidence="2" id="KW-0378">Hydrolase</keyword>
<dbReference type="Proteomes" id="UP000569329">
    <property type="component" value="Unassembled WGS sequence"/>
</dbReference>
<dbReference type="EMBL" id="JACGWZ010000008">
    <property type="protein sequence ID" value="MBA8827382.1"/>
    <property type="molecule type" value="Genomic_DNA"/>
</dbReference>
<dbReference type="SUPFAM" id="SSF56281">
    <property type="entry name" value="Metallo-hydrolase/oxidoreductase"/>
    <property type="match status" value="1"/>
</dbReference>
<reference evidence="2 3" key="1">
    <citation type="submission" date="2020-07" db="EMBL/GenBank/DDBJ databases">
        <title>Sequencing the genomes of 1000 actinobacteria strains.</title>
        <authorList>
            <person name="Klenk H.-P."/>
        </authorList>
    </citation>
    <scope>NUCLEOTIDE SEQUENCE [LARGE SCALE GENOMIC DNA]</scope>
    <source>
        <strain evidence="2 3">DSM 45975</strain>
    </source>
</reference>
<dbReference type="Pfam" id="PF00753">
    <property type="entry name" value="Lactamase_B"/>
    <property type="match status" value="1"/>
</dbReference>
<proteinExistence type="predicted"/>
<name>A0A839DZL5_9PSEU</name>
<organism evidence="2 3">
    <name type="scientific">Halosaccharopolyspora lacisalsi</name>
    <dbReference type="NCBI Taxonomy" id="1000566"/>
    <lineage>
        <taxon>Bacteria</taxon>
        <taxon>Bacillati</taxon>
        <taxon>Actinomycetota</taxon>
        <taxon>Actinomycetes</taxon>
        <taxon>Pseudonocardiales</taxon>
        <taxon>Pseudonocardiaceae</taxon>
        <taxon>Halosaccharopolyspora</taxon>
    </lineage>
</organism>
<dbReference type="InterPro" id="IPR001279">
    <property type="entry name" value="Metallo-B-lactamas"/>
</dbReference>
<sequence length="268" mass="28418">MSQVRDHPAYGMLRQVTPYAAVVLAHNPSPMTLEGTNTWLVRAPAAHECVVIDPGPADVEHLRRLTEHGPVALVLLTHCHPDHVAGVDEFAELTGAPVRALDPSWCRDGAALVDGETIRAAGLELRVLATPGHTTDSVSLSVEHDGVAAVFSGDTILGRGTTVVAHPDGHLGSYLASLRKLAELPAGTLVLPGHGPELDDARTAASAYLAHREQRLDQVRAVVREHGGGVSARRVVEIVYADVDPSVWPAAESTVRAQLAHLDELGEL</sequence>
<protein>
    <submittedName>
        <fullName evidence="2">Glyoxylase-like metal-dependent hydrolase (Beta-lactamase superfamily II)</fullName>
    </submittedName>
</protein>
<gene>
    <name evidence="2" type="ORF">FHX42_004778</name>
</gene>
<dbReference type="InterPro" id="IPR041516">
    <property type="entry name" value="LACTB2_WH"/>
</dbReference>
<accession>A0A839DZL5</accession>
<dbReference type="InterPro" id="IPR036388">
    <property type="entry name" value="WH-like_DNA-bd_sf"/>
</dbReference>
<feature type="domain" description="Metallo-beta-lactamase" evidence="1">
    <location>
        <begin position="35"/>
        <end position="194"/>
    </location>
</feature>
<dbReference type="SMART" id="SM00849">
    <property type="entry name" value="Lactamase_B"/>
    <property type="match status" value="1"/>
</dbReference>
<dbReference type="PANTHER" id="PTHR23131:SF0">
    <property type="entry name" value="ENDORIBONUCLEASE LACTB2"/>
    <property type="match status" value="1"/>
</dbReference>
<dbReference type="AlphaFoldDB" id="A0A839DZL5"/>